<gene>
    <name evidence="11" type="ORF">BSU04_13800</name>
</gene>
<dbReference type="PANTHER" id="PTHR30625">
    <property type="entry name" value="PROTEIN TOLQ"/>
    <property type="match status" value="1"/>
</dbReference>
<evidence type="ECO:0000256" key="3">
    <source>
        <dbReference type="ARBA" id="ARBA00022475"/>
    </source>
</evidence>
<evidence type="ECO:0000256" key="2">
    <source>
        <dbReference type="ARBA" id="ARBA00022448"/>
    </source>
</evidence>
<comment type="caution">
    <text evidence="11">The sequence shown here is derived from an EMBL/GenBank/DDBJ whole genome shotgun (WGS) entry which is preliminary data.</text>
</comment>
<dbReference type="RefSeq" id="WP_089160994.1">
    <property type="nucleotide sequence ID" value="NZ_MTHB01000078.1"/>
</dbReference>
<evidence type="ECO:0000256" key="6">
    <source>
        <dbReference type="ARBA" id="ARBA00022989"/>
    </source>
</evidence>
<keyword evidence="3" id="KW-1003">Cell membrane</keyword>
<evidence type="ECO:0000256" key="7">
    <source>
        <dbReference type="ARBA" id="ARBA00023136"/>
    </source>
</evidence>
<dbReference type="AlphaFoldDB" id="A0A226X5E7"/>
<dbReference type="OrthoDB" id="4045at2"/>
<feature type="transmembrane region" description="Helical" evidence="9">
    <location>
        <begin position="140"/>
        <end position="164"/>
    </location>
</feature>
<protein>
    <submittedName>
        <fullName evidence="11">MotA/TolQ/ExbB proton channel family protein</fullName>
    </submittedName>
</protein>
<evidence type="ECO:0000256" key="1">
    <source>
        <dbReference type="ARBA" id="ARBA00004651"/>
    </source>
</evidence>
<evidence type="ECO:0000256" key="5">
    <source>
        <dbReference type="ARBA" id="ARBA00022927"/>
    </source>
</evidence>
<dbReference type="GO" id="GO:0017038">
    <property type="term" value="P:protein import"/>
    <property type="evidence" value="ECO:0007669"/>
    <property type="project" value="TreeGrafter"/>
</dbReference>
<evidence type="ECO:0000256" key="8">
    <source>
        <dbReference type="RuleBase" id="RU004057"/>
    </source>
</evidence>
<organism evidence="11 12">
    <name type="scientific">Caballeronia sordidicola</name>
    <name type="common">Burkholderia sordidicola</name>
    <dbReference type="NCBI Taxonomy" id="196367"/>
    <lineage>
        <taxon>Bacteria</taxon>
        <taxon>Pseudomonadati</taxon>
        <taxon>Pseudomonadota</taxon>
        <taxon>Betaproteobacteria</taxon>
        <taxon>Burkholderiales</taxon>
        <taxon>Burkholderiaceae</taxon>
        <taxon>Caballeronia</taxon>
    </lineage>
</organism>
<reference evidence="12" key="1">
    <citation type="submission" date="2017-01" db="EMBL/GenBank/DDBJ databases">
        <title>Genome Analysis of Deinococcus marmoris KOPRI26562.</title>
        <authorList>
            <person name="Kim J.H."/>
            <person name="Oh H.-M."/>
        </authorList>
    </citation>
    <scope>NUCLEOTIDE SEQUENCE [LARGE SCALE GENOMIC DNA]</scope>
    <source>
        <strain evidence="12">PAMC 26633</strain>
    </source>
</reference>
<keyword evidence="6 9" id="KW-1133">Transmembrane helix</keyword>
<evidence type="ECO:0000256" key="9">
    <source>
        <dbReference type="SAM" id="Phobius"/>
    </source>
</evidence>
<feature type="transmembrane region" description="Helical" evidence="9">
    <location>
        <begin position="6"/>
        <end position="33"/>
    </location>
</feature>
<comment type="similarity">
    <text evidence="8">Belongs to the exbB/tolQ family.</text>
</comment>
<dbReference type="Pfam" id="PF01618">
    <property type="entry name" value="MotA_ExbB"/>
    <property type="match status" value="1"/>
</dbReference>
<keyword evidence="7 9" id="KW-0472">Membrane</keyword>
<dbReference type="InterPro" id="IPR002898">
    <property type="entry name" value="MotA_ExbB_proton_chnl"/>
</dbReference>
<evidence type="ECO:0000313" key="11">
    <source>
        <dbReference type="EMBL" id="OXC78048.1"/>
    </source>
</evidence>
<feature type="domain" description="MotA/TolQ/ExbB proton channel" evidence="10">
    <location>
        <begin position="75"/>
        <end position="176"/>
    </location>
</feature>
<dbReference type="PANTHER" id="PTHR30625:SF15">
    <property type="entry name" value="BIOPOLYMER TRANSPORT PROTEIN EXBB"/>
    <property type="match status" value="1"/>
</dbReference>
<accession>A0A226X5E7</accession>
<keyword evidence="4 9" id="KW-0812">Transmembrane</keyword>
<dbReference type="EMBL" id="MTHB01000078">
    <property type="protein sequence ID" value="OXC78048.1"/>
    <property type="molecule type" value="Genomic_DNA"/>
</dbReference>
<keyword evidence="2 8" id="KW-0813">Transport</keyword>
<dbReference type="Proteomes" id="UP000214720">
    <property type="component" value="Unassembled WGS sequence"/>
</dbReference>
<evidence type="ECO:0000313" key="12">
    <source>
        <dbReference type="Proteomes" id="UP000214720"/>
    </source>
</evidence>
<keyword evidence="5 8" id="KW-0653">Protein transport</keyword>
<evidence type="ECO:0000259" key="10">
    <source>
        <dbReference type="Pfam" id="PF01618"/>
    </source>
</evidence>
<comment type="subcellular location">
    <subcellularLocation>
        <location evidence="1">Cell membrane</location>
        <topology evidence="1">Multi-pass membrane protein</topology>
    </subcellularLocation>
    <subcellularLocation>
        <location evidence="8">Membrane</location>
        <topology evidence="8">Multi-pass membrane protein</topology>
    </subcellularLocation>
</comment>
<sequence>MQDWSAFIAAMRVGGWVVYPLTVLAVLAIAIILDRAYVFARFSSYSEQNLVTVPRGNAFRRVAEAITGNGATPIWLREAKAQAAAVHIERDMGRGLWVLETIVTAAPLLGLLGTIVGMMHSFQLFGGQGLVNPGGVTGGVAQSLVATAIGLVVALIALFAFNYFSRRLERMMDDLEAFATEKLAEIRLDQETLEAAT</sequence>
<name>A0A226X5E7_CABSO</name>
<evidence type="ECO:0000256" key="4">
    <source>
        <dbReference type="ARBA" id="ARBA00022692"/>
    </source>
</evidence>
<feature type="transmembrane region" description="Helical" evidence="9">
    <location>
        <begin position="97"/>
        <end position="120"/>
    </location>
</feature>
<dbReference type="InterPro" id="IPR050790">
    <property type="entry name" value="ExbB/TolQ_transport"/>
</dbReference>
<proteinExistence type="inferred from homology"/>
<dbReference type="GO" id="GO:0005886">
    <property type="term" value="C:plasma membrane"/>
    <property type="evidence" value="ECO:0007669"/>
    <property type="project" value="UniProtKB-SubCell"/>
</dbReference>